<evidence type="ECO:0000313" key="6">
    <source>
        <dbReference type="Proteomes" id="UP000025227"/>
    </source>
</evidence>
<evidence type="ECO:0000313" key="7">
    <source>
        <dbReference type="WBParaSite" id="HCON_00042970-00001"/>
    </source>
</evidence>
<dbReference type="Pfam" id="PF04253">
    <property type="entry name" value="TFR_dimer"/>
    <property type="match status" value="1"/>
</dbReference>
<keyword evidence="2" id="KW-0812">Transmembrane</keyword>
<dbReference type="GO" id="GO:0004180">
    <property type="term" value="F:carboxypeptidase activity"/>
    <property type="evidence" value="ECO:0007669"/>
    <property type="project" value="TreeGrafter"/>
</dbReference>
<feature type="transmembrane region" description="Helical" evidence="2">
    <location>
        <begin position="37"/>
        <end position="62"/>
    </location>
</feature>
<evidence type="ECO:0000256" key="1">
    <source>
        <dbReference type="ARBA" id="ARBA00005634"/>
    </source>
</evidence>
<dbReference type="InterPro" id="IPR007365">
    <property type="entry name" value="TFR-like_dimer_dom"/>
</dbReference>
<keyword evidence="6" id="KW-1185">Reference proteome</keyword>
<keyword evidence="2" id="KW-0472">Membrane</keyword>
<evidence type="ECO:0000256" key="2">
    <source>
        <dbReference type="SAM" id="Phobius"/>
    </source>
</evidence>
<dbReference type="Pfam" id="PF04389">
    <property type="entry name" value="Peptidase_M28"/>
    <property type="match status" value="1"/>
</dbReference>
<dbReference type="OrthoDB" id="5841748at2759"/>
<reference evidence="7" key="1">
    <citation type="submission" date="2020-12" db="UniProtKB">
        <authorList>
            <consortium name="WormBaseParasite"/>
        </authorList>
    </citation>
    <scope>IDENTIFICATION</scope>
    <source>
        <strain evidence="7">MHco3</strain>
    </source>
</reference>
<evidence type="ECO:0000259" key="3">
    <source>
        <dbReference type="Pfam" id="PF02225"/>
    </source>
</evidence>
<dbReference type="Proteomes" id="UP000025227">
    <property type="component" value="Unplaced"/>
</dbReference>
<dbReference type="InterPro" id="IPR003137">
    <property type="entry name" value="PA_domain"/>
</dbReference>
<dbReference type="Pfam" id="PF02225">
    <property type="entry name" value="PA"/>
    <property type="match status" value="1"/>
</dbReference>
<dbReference type="SUPFAM" id="SSF47672">
    <property type="entry name" value="Transferrin receptor-like dimerisation domain"/>
    <property type="match status" value="1"/>
</dbReference>
<organism evidence="6 7">
    <name type="scientific">Haemonchus contortus</name>
    <name type="common">Barber pole worm</name>
    <dbReference type="NCBI Taxonomy" id="6289"/>
    <lineage>
        <taxon>Eukaryota</taxon>
        <taxon>Metazoa</taxon>
        <taxon>Ecdysozoa</taxon>
        <taxon>Nematoda</taxon>
        <taxon>Chromadorea</taxon>
        <taxon>Rhabditida</taxon>
        <taxon>Rhabditina</taxon>
        <taxon>Rhabditomorpha</taxon>
        <taxon>Strongyloidea</taxon>
        <taxon>Trichostrongylidae</taxon>
        <taxon>Haemonchus</taxon>
    </lineage>
</organism>
<protein>
    <submittedName>
        <fullName evidence="7">N-acetylated-alpha-linked acidic dipeptidase 2</fullName>
    </submittedName>
</protein>
<dbReference type="Gene3D" id="3.50.30.30">
    <property type="match status" value="1"/>
</dbReference>
<name>A0A7I4Y289_HAECO</name>
<evidence type="ECO:0000259" key="4">
    <source>
        <dbReference type="Pfam" id="PF04253"/>
    </source>
</evidence>
<evidence type="ECO:0000259" key="5">
    <source>
        <dbReference type="Pfam" id="PF04389"/>
    </source>
</evidence>
<feature type="domain" description="PA" evidence="3">
    <location>
        <begin position="204"/>
        <end position="293"/>
    </location>
</feature>
<dbReference type="SUPFAM" id="SSF52025">
    <property type="entry name" value="PA domain"/>
    <property type="match status" value="1"/>
</dbReference>
<dbReference type="AlphaFoldDB" id="A0A7I4Y289"/>
<feature type="domain" description="Transferrin receptor-like dimerisation" evidence="4">
    <location>
        <begin position="664"/>
        <end position="784"/>
    </location>
</feature>
<proteinExistence type="inferred from homology"/>
<dbReference type="PANTHER" id="PTHR10404:SF77">
    <property type="entry name" value="GLUTAMATE CARBOXYPEPTIDASE 2 HOMOLOG"/>
    <property type="match status" value="1"/>
</dbReference>
<dbReference type="FunFam" id="3.40.630.10:FF:000101">
    <property type="entry name" value="N-acetylated alpha-linked acidic dipeptidase like 1"/>
    <property type="match status" value="1"/>
</dbReference>
<comment type="similarity">
    <text evidence="1">Belongs to the peptidase M28 family. M28B subfamily.</text>
</comment>
<dbReference type="FunFam" id="3.50.30.30:FF:000033">
    <property type="entry name" value="Glutamate carboxypeptidase 2 homolog"/>
    <property type="match status" value="1"/>
</dbReference>
<dbReference type="Gene3D" id="1.20.930.40">
    <property type="entry name" value="Transferrin receptor-like, dimerisation domain"/>
    <property type="match status" value="1"/>
</dbReference>
<keyword evidence="2" id="KW-1133">Transmembrane helix</keyword>
<dbReference type="InterPro" id="IPR036757">
    <property type="entry name" value="TFR-like_dimer_dom_sf"/>
</dbReference>
<dbReference type="Gene3D" id="3.40.630.10">
    <property type="entry name" value="Zn peptidases"/>
    <property type="match status" value="1"/>
</dbReference>
<dbReference type="InterPro" id="IPR007484">
    <property type="entry name" value="Peptidase_M28"/>
</dbReference>
<dbReference type="PANTHER" id="PTHR10404">
    <property type="entry name" value="N-ACETYLATED-ALPHA-LINKED ACIDIC DIPEPTIDASE"/>
    <property type="match status" value="1"/>
</dbReference>
<sequence length="788" mass="87170">MSTANLIEPEENGGKKYFMGATSNMVYPRNYRVERDAWIGFLALVVGVALFVAGAVMLGIGISKSKSNNSCPNFPASSSTILPPFEYEEIAALIQEKIDVDRIRDNLRNFTIDPHQAGTTANIRVADSIMARWREAGLQNVHTVAYDVLLSYPDFSNPNFMSITDQSGKEVYKSEGVSPPIIPAEQNSINAGIQWLAYSPNGTVTGDVVYCGHGTEREFQYLQSHGISLKGRIALLRYGGSFRGNKVALAQQNGAVAAILFSDPAEVAPYGTLDKDVYPNTVYMPQHSVQRGTLHIGNGDVLSPLYAGKPNLWKTGSVEKARAEGDIPSIPAIPISYTSAMALLSRLDGAPAPSAWKGGLDVTYNLGPGLKDNLKTTITVNGHFEVKQIRNVIGYINGIEEPDRYVILGNHYDAWTYGALDPNSGTSILAEVARATMQVVNETGWRPARSLMFAAWDAEEYGLLGSTEFVEDFAELLTRRAVAYLNMDCLQGNQTIFVESVPSLQDQVIQTAKRVKNPRKDEKDVNGTAVFDAWLHYMKDPSNPDIPQIPTPSGGSDQKSFMEYLGVPSMSFSWTDMDKHQTYPLYHTLYETPFINEHLMDIDNFAVHKATAQFWIEMAVRLVDGPTIPYSLHTLATRLQSEYIPDLATSILSLNMTYTKDGYTQLQQMATSSAQFEDVTRRLEAIPRPRSVDFLTRSRYNDRLINVERCFVNPRGTPDDASARHVLFSISKTNSYAGRVMQQVYKVLDDMADAQKDQLPDLGNELANQISIVHNSILCALGVLADFI</sequence>
<dbReference type="SUPFAM" id="SSF53187">
    <property type="entry name" value="Zn-dependent exopeptidases"/>
    <property type="match status" value="1"/>
</dbReference>
<dbReference type="InterPro" id="IPR046450">
    <property type="entry name" value="PA_dom_sf"/>
</dbReference>
<feature type="domain" description="Peptidase M28" evidence="5">
    <location>
        <begin position="391"/>
        <end position="592"/>
    </location>
</feature>
<accession>A0A7I4Y289</accession>
<dbReference type="WBParaSite" id="HCON_00042970-00001">
    <property type="protein sequence ID" value="HCON_00042970-00001"/>
    <property type="gene ID" value="HCON_00042970"/>
</dbReference>
<dbReference type="InterPro" id="IPR039373">
    <property type="entry name" value="Peptidase_M28B"/>
</dbReference>
<dbReference type="OMA" id="NVVIASW"/>
<dbReference type="CDD" id="cd02121">
    <property type="entry name" value="PA_GCPII_like"/>
    <property type="match status" value="1"/>
</dbReference>